<evidence type="ECO:0000256" key="4">
    <source>
        <dbReference type="ARBA" id="ARBA00010031"/>
    </source>
</evidence>
<evidence type="ECO:0000256" key="15">
    <source>
        <dbReference type="SAM" id="MobiDB-lite"/>
    </source>
</evidence>
<evidence type="ECO:0000256" key="11">
    <source>
        <dbReference type="ARBA" id="ARBA00023157"/>
    </source>
</evidence>
<evidence type="ECO:0000313" key="18">
    <source>
        <dbReference type="EMBL" id="EEH08746.1"/>
    </source>
</evidence>
<feature type="disulfide bond" evidence="13">
    <location>
        <begin position="221"/>
        <end position="254"/>
    </location>
</feature>
<dbReference type="AlphaFoldDB" id="C0NIM6"/>
<dbReference type="HOGENOM" id="CLU_031547_0_0_1"/>
<evidence type="ECO:0000256" key="2">
    <source>
        <dbReference type="ARBA" id="ARBA00004589"/>
    </source>
</evidence>
<name>C0NIM6_AJECG</name>
<dbReference type="InParanoid" id="C0NIM6"/>
<keyword evidence="7 16" id="KW-0812">Transmembrane</keyword>
<dbReference type="PANTHER" id="PTHR15549">
    <property type="entry name" value="PAIRED IMMUNOGLOBULIN-LIKE TYPE 2 RECEPTOR"/>
    <property type="match status" value="1"/>
</dbReference>
<keyword evidence="12" id="KW-0449">Lipoprotein</keyword>
<evidence type="ECO:0000256" key="13">
    <source>
        <dbReference type="PROSITE-ProRule" id="PRU01356"/>
    </source>
</evidence>
<keyword evidence="10 16" id="KW-0472">Membrane</keyword>
<evidence type="ECO:0000259" key="17">
    <source>
        <dbReference type="PROSITE" id="PS52012"/>
    </source>
</evidence>
<evidence type="ECO:0000256" key="14">
    <source>
        <dbReference type="SAM" id="Coils"/>
    </source>
</evidence>
<evidence type="ECO:0000256" key="9">
    <source>
        <dbReference type="ARBA" id="ARBA00022989"/>
    </source>
</evidence>
<feature type="region of interest" description="Disordered" evidence="15">
    <location>
        <begin position="469"/>
        <end position="539"/>
    </location>
</feature>
<proteinExistence type="inferred from homology"/>
<dbReference type="GeneID" id="69035299"/>
<accession>C0NIM6</accession>
<feature type="compositionally biased region" description="Basic and acidic residues" evidence="15">
    <location>
        <begin position="473"/>
        <end position="486"/>
    </location>
</feature>
<dbReference type="InterPro" id="IPR008427">
    <property type="entry name" value="Extracellular_membr_CFEM_dom"/>
</dbReference>
<keyword evidence="6" id="KW-0325">Glycoprotein</keyword>
<evidence type="ECO:0000256" key="6">
    <source>
        <dbReference type="ARBA" id="ARBA00022622"/>
    </source>
</evidence>
<keyword evidence="11 13" id="KW-1015">Disulfide bond</keyword>
<dbReference type="Proteomes" id="UP000001631">
    <property type="component" value="Unassembled WGS sequence"/>
</dbReference>
<feature type="region of interest" description="Disordered" evidence="15">
    <location>
        <begin position="426"/>
        <end position="455"/>
    </location>
</feature>
<sequence length="605" mass="64421">MKSIVRSQTALGPGDVVVSQLELQWHAGRGFDSSNYFVAPDRRGMLRWDFPRAPIQRGRLRKAGLEPAQTFWDMHLDSKFFKLAEISATVDLILSLLSNEKCRFANICQTSPCCIVLAPGWKLAALLNTSVGGFCVTWMCLPYLSQTLGRGAMPVNDVSLCFNHYAILRLTMRISHAFVAIVVTTAGVVIGASVSDCATKCFQTAVNDNACGKWLSDPDCCKSNDFLSSIAGCISIECSQSASEEAWTYLAEQCDKADIAIPPEYTDPVPQSSSTTSTETTTTTATSTSTITSSTASASASTTASTQALPTDSPTTGTSTTGPSDTAIPGRGSIAPTVDNGSGGLSTAAKAAIAVPLTLLTLILLALFLWFRRRRRQKVTPSGIEPQDNNHTEVQEIKPLAYEISGTEISRSNDRYDCVAELEAVETSRGGGAPPPPMRNSNSAFSPQEMSSDTNLDGRVQQVGEQVAGANHGDSDYRPPDPDSSRPLETAAIPLPYSPPPTSPVSPSSPPISPIGPSSVANFSPHQMSPIESSNNESQKAWEIQGLLSNLEAVEQRKRESASKARILEQEAAAVLAEEQALLEEIRKKTGQLPHGSASPGPGPS</sequence>
<dbReference type="PANTHER" id="PTHR15549:SF6">
    <property type="entry name" value="MID2 DOMAIN-CONTAINING PROTEIN"/>
    <property type="match status" value="1"/>
</dbReference>
<dbReference type="VEuPathDB" id="FungiDB:I7I50_10863"/>
<feature type="coiled-coil region" evidence="14">
    <location>
        <begin position="551"/>
        <end position="585"/>
    </location>
</feature>
<feature type="compositionally biased region" description="Pro residues" evidence="15">
    <location>
        <begin position="496"/>
        <end position="514"/>
    </location>
</feature>
<feature type="domain" description="CFEM" evidence="17">
    <location>
        <begin position="168"/>
        <end position="282"/>
    </location>
</feature>
<dbReference type="InterPro" id="IPR051694">
    <property type="entry name" value="Immunoregulatory_rcpt-like"/>
</dbReference>
<dbReference type="PROSITE" id="PS52012">
    <property type="entry name" value="CFEM"/>
    <property type="match status" value="1"/>
</dbReference>
<evidence type="ECO:0000256" key="16">
    <source>
        <dbReference type="SAM" id="Phobius"/>
    </source>
</evidence>
<keyword evidence="8" id="KW-0732">Signal</keyword>
<comment type="caution">
    <text evidence="13">Lacks conserved residue(s) required for the propagation of feature annotation.</text>
</comment>
<evidence type="ECO:0000256" key="5">
    <source>
        <dbReference type="ARBA" id="ARBA00022525"/>
    </source>
</evidence>
<keyword evidence="19" id="KW-1185">Reference proteome</keyword>
<reference evidence="18" key="1">
    <citation type="submission" date="2009-02" db="EMBL/GenBank/DDBJ databases">
        <title>The Genome Sequence of Ajellomyces capsulatus strain G186AR.</title>
        <authorList>
            <consortium name="The Broad Institute Genome Sequencing Platform"/>
            <person name="Champion M."/>
            <person name="Cuomo C."/>
            <person name="Ma L.-J."/>
            <person name="Henn M.R."/>
            <person name="Sil A."/>
            <person name="Goldman B."/>
            <person name="Young S.K."/>
            <person name="Kodira C.D."/>
            <person name="Zeng Q."/>
            <person name="Koehrsen M."/>
            <person name="Alvarado L."/>
            <person name="Berlin A."/>
            <person name="Borenstein D."/>
            <person name="Chen Z."/>
            <person name="Engels R."/>
            <person name="Freedman E."/>
            <person name="Gellesch M."/>
            <person name="Goldberg J."/>
            <person name="Griggs A."/>
            <person name="Gujja S."/>
            <person name="Heiman D."/>
            <person name="Hepburn T."/>
            <person name="Howarth C."/>
            <person name="Jen D."/>
            <person name="Larson L."/>
            <person name="Lewis B."/>
            <person name="Mehta T."/>
            <person name="Park D."/>
            <person name="Pearson M."/>
            <person name="Roberts A."/>
            <person name="Saif S."/>
            <person name="Shea T."/>
            <person name="Shenoy N."/>
            <person name="Sisk P."/>
            <person name="Stolte C."/>
            <person name="Sykes S."/>
            <person name="Walk T."/>
            <person name="White J."/>
            <person name="Yandava C."/>
            <person name="Klein B."/>
            <person name="McEwen J.G."/>
            <person name="Puccia R."/>
            <person name="Goldman G.H."/>
            <person name="Felipe M.S."/>
            <person name="Nino-Vega G."/>
            <person name="San-Blas G."/>
            <person name="Taylor J."/>
            <person name="Mendoza L."/>
            <person name="Galagan J."/>
            <person name="Nusbaum C."/>
            <person name="Birren B."/>
        </authorList>
    </citation>
    <scope>NUCLEOTIDE SEQUENCE</scope>
    <source>
        <strain evidence="18">G186AR</strain>
    </source>
</reference>
<evidence type="ECO:0000256" key="10">
    <source>
        <dbReference type="ARBA" id="ARBA00023136"/>
    </source>
</evidence>
<keyword evidence="5" id="KW-0964">Secreted</keyword>
<comment type="subcellular location">
    <subcellularLocation>
        <location evidence="2">Membrane</location>
        <topology evidence="2">Lipid-anchor</topology>
        <topology evidence="2">GPI-anchor</topology>
    </subcellularLocation>
    <subcellularLocation>
        <location evidence="1">Membrane</location>
        <topology evidence="1">Single-pass membrane protein</topology>
    </subcellularLocation>
    <subcellularLocation>
        <location evidence="3">Secreted</location>
    </subcellularLocation>
</comment>
<feature type="compositionally biased region" description="Low complexity" evidence="15">
    <location>
        <begin position="596"/>
        <end position="605"/>
    </location>
</feature>
<protein>
    <recommendedName>
        <fullName evidence="17">CFEM domain-containing protein</fullName>
    </recommendedName>
</protein>
<organism evidence="18 19">
    <name type="scientific">Ajellomyces capsulatus (strain G186AR / H82 / ATCC MYA-2454 / RMSCC 2432)</name>
    <name type="common">Darling's disease fungus</name>
    <name type="synonym">Histoplasma capsulatum</name>
    <dbReference type="NCBI Taxonomy" id="447093"/>
    <lineage>
        <taxon>Eukaryota</taxon>
        <taxon>Fungi</taxon>
        <taxon>Dikarya</taxon>
        <taxon>Ascomycota</taxon>
        <taxon>Pezizomycotina</taxon>
        <taxon>Eurotiomycetes</taxon>
        <taxon>Eurotiomycetidae</taxon>
        <taxon>Onygenales</taxon>
        <taxon>Ajellomycetaceae</taxon>
        <taxon>Histoplasma</taxon>
    </lineage>
</organism>
<evidence type="ECO:0000313" key="19">
    <source>
        <dbReference type="Proteomes" id="UP000001631"/>
    </source>
</evidence>
<keyword evidence="14" id="KW-0175">Coiled coil</keyword>
<evidence type="ECO:0000256" key="1">
    <source>
        <dbReference type="ARBA" id="ARBA00004167"/>
    </source>
</evidence>
<comment type="similarity">
    <text evidence="4">Belongs to the RBT5 family.</text>
</comment>
<feature type="compositionally biased region" description="Low complexity" evidence="15">
    <location>
        <begin position="272"/>
        <end position="326"/>
    </location>
</feature>
<keyword evidence="9 16" id="KW-1133">Transmembrane helix</keyword>
<dbReference type="GO" id="GO:0098552">
    <property type="term" value="C:side of membrane"/>
    <property type="evidence" value="ECO:0007669"/>
    <property type="project" value="UniProtKB-KW"/>
</dbReference>
<feature type="region of interest" description="Disordered" evidence="15">
    <location>
        <begin position="586"/>
        <end position="605"/>
    </location>
</feature>
<feature type="compositionally biased region" description="Polar residues" evidence="15">
    <location>
        <begin position="520"/>
        <end position="539"/>
    </location>
</feature>
<dbReference type="GO" id="GO:0071944">
    <property type="term" value="C:cell periphery"/>
    <property type="evidence" value="ECO:0007669"/>
    <property type="project" value="UniProtKB-ARBA"/>
</dbReference>
<evidence type="ECO:0000256" key="7">
    <source>
        <dbReference type="ARBA" id="ARBA00022692"/>
    </source>
</evidence>
<dbReference type="EMBL" id="GG663365">
    <property type="protein sequence ID" value="EEH08746.1"/>
    <property type="molecule type" value="Genomic_DNA"/>
</dbReference>
<dbReference type="RefSeq" id="XP_045289227.1">
    <property type="nucleotide sequence ID" value="XM_045429332.1"/>
</dbReference>
<keyword evidence="6" id="KW-0336">GPI-anchor</keyword>
<evidence type="ECO:0000256" key="3">
    <source>
        <dbReference type="ARBA" id="ARBA00004613"/>
    </source>
</evidence>
<feature type="region of interest" description="Disordered" evidence="15">
    <location>
        <begin position="261"/>
        <end position="339"/>
    </location>
</feature>
<gene>
    <name evidence="18" type="ORF">HCBG_02283</name>
</gene>
<dbReference type="Pfam" id="PF05730">
    <property type="entry name" value="CFEM"/>
    <property type="match status" value="1"/>
</dbReference>
<feature type="transmembrane region" description="Helical" evidence="16">
    <location>
        <begin position="351"/>
        <end position="371"/>
    </location>
</feature>
<evidence type="ECO:0000256" key="12">
    <source>
        <dbReference type="ARBA" id="ARBA00023288"/>
    </source>
</evidence>
<dbReference type="GO" id="GO:0005576">
    <property type="term" value="C:extracellular region"/>
    <property type="evidence" value="ECO:0007669"/>
    <property type="project" value="UniProtKB-SubCell"/>
</dbReference>
<evidence type="ECO:0000256" key="8">
    <source>
        <dbReference type="ARBA" id="ARBA00022729"/>
    </source>
</evidence>
<feature type="compositionally biased region" description="Polar residues" evidence="15">
    <location>
        <begin position="439"/>
        <end position="455"/>
    </location>
</feature>